<accession>A0ABR8XQ82</accession>
<dbReference type="RefSeq" id="WP_191704607.1">
    <property type="nucleotide sequence ID" value="NZ_JACSPW010000013.1"/>
</dbReference>
<evidence type="ECO:0000259" key="2">
    <source>
        <dbReference type="Pfam" id="PF25425"/>
    </source>
</evidence>
<dbReference type="Proteomes" id="UP000600565">
    <property type="component" value="Unassembled WGS sequence"/>
</dbReference>
<evidence type="ECO:0000259" key="1">
    <source>
        <dbReference type="Pfam" id="PF24911"/>
    </source>
</evidence>
<feature type="domain" description="YfjL-like N-terminal" evidence="2">
    <location>
        <begin position="1"/>
        <end position="84"/>
    </location>
</feature>
<name>A0ABR8XQ82_9BACL</name>
<comment type="caution">
    <text evidence="3">The sequence shown here is derived from an EMBL/GenBank/DDBJ whole genome shotgun (WGS) entry which is preliminary data.</text>
</comment>
<organism evidence="3 4">
    <name type="scientific">Solibacillus merdavium</name>
    <dbReference type="NCBI Taxonomy" id="2762218"/>
    <lineage>
        <taxon>Bacteria</taxon>
        <taxon>Bacillati</taxon>
        <taxon>Bacillota</taxon>
        <taxon>Bacilli</taxon>
        <taxon>Bacillales</taxon>
        <taxon>Caryophanaceae</taxon>
        <taxon>Solibacillus</taxon>
    </lineage>
</organism>
<keyword evidence="4" id="KW-1185">Reference proteome</keyword>
<reference evidence="3 4" key="1">
    <citation type="submission" date="2020-08" db="EMBL/GenBank/DDBJ databases">
        <title>A Genomic Blueprint of the Chicken Gut Microbiome.</title>
        <authorList>
            <person name="Gilroy R."/>
            <person name="Ravi A."/>
            <person name="Getino M."/>
            <person name="Pursley I."/>
            <person name="Horton D.L."/>
            <person name="Alikhan N.-F."/>
            <person name="Baker D."/>
            <person name="Gharbi K."/>
            <person name="Hall N."/>
            <person name="Watson M."/>
            <person name="Adriaenssens E.M."/>
            <person name="Foster-Nyarko E."/>
            <person name="Jarju S."/>
            <person name="Secka A."/>
            <person name="Antonio M."/>
            <person name="Oren A."/>
            <person name="Chaudhuri R."/>
            <person name="La Ragione R.M."/>
            <person name="Hildebrand F."/>
            <person name="Pallen M.J."/>
        </authorList>
    </citation>
    <scope>NUCLEOTIDE SEQUENCE [LARGE SCALE GENOMIC DNA]</scope>
    <source>
        <strain evidence="3 4">Sa1YVA6</strain>
    </source>
</reference>
<evidence type="ECO:0000313" key="4">
    <source>
        <dbReference type="Proteomes" id="UP000600565"/>
    </source>
</evidence>
<dbReference type="InterPro" id="IPR056905">
    <property type="entry name" value="YfjL_C"/>
</dbReference>
<protein>
    <submittedName>
        <fullName evidence="3">DUF3139 domain-containing protein</fullName>
    </submittedName>
</protein>
<dbReference type="EMBL" id="JACSPW010000013">
    <property type="protein sequence ID" value="MBD8034101.1"/>
    <property type="molecule type" value="Genomic_DNA"/>
</dbReference>
<sequence>MKKWLSILLALVITGSVLFGYSEFNGNFISKQIAKSTLKAYLTEHYPNTSFRVEKGSFNFKFNTYDFDVTFNEEPNYWNYTFEVGPKYVPTTIEAKMMHYDSRDETKSNDWSDQGSQYVKNLLETFPVGNIFYSIDVPNQFSQTKWTPTVNVIVPPSITMEFPLYKGETEEEFIKIVQEIQSVLDADNIKYDTVFIYMDEKIDNRDGKKEGYASIYYERKYNVEFQANVPVTIDDIH</sequence>
<proteinExistence type="predicted"/>
<evidence type="ECO:0000313" key="3">
    <source>
        <dbReference type="EMBL" id="MBD8034101.1"/>
    </source>
</evidence>
<feature type="domain" description="YfjL-like C-terminal" evidence="1">
    <location>
        <begin position="115"/>
        <end position="236"/>
    </location>
</feature>
<dbReference type="Pfam" id="PF25425">
    <property type="entry name" value="YfjL_N"/>
    <property type="match status" value="1"/>
</dbReference>
<gene>
    <name evidence="3" type="ORF">H9632_13605</name>
</gene>
<dbReference type="Pfam" id="PF24911">
    <property type="entry name" value="YfjL_C"/>
    <property type="match status" value="1"/>
</dbReference>
<dbReference type="InterPro" id="IPR057359">
    <property type="entry name" value="YfjL_N"/>
</dbReference>